<sequence>MTNCRICGGNVREFFDFGRQPVSDAFIDPSGGETEFFYQLAVGYCTACAMVQQLKEVSRDRMFPADYPYRSSGSAVMREHFAATADRFLATELAGDDPFYVEIGCNDGILLGAISRAGVRHLGVDPAEGAVEVARAHGCRVRDGFFEAATGVGIRAAEGPAQLIFSANTISHIGYIDSIFAGADALLAPGGVFVFEDRYVGDIIENTYFDQVYDEHFYLFGVRSVRNMARRFGFDLVDVEHLPVHGGAMRYTTARAGERVPTDAVGDWLAVEEKGLTELSVYEEFGARVETNSRALVELLTSLRAEGRSVVGYGATSKSATVTNYCGIGPELIPFICDSTPEKQGRLTPGSRIPILPPAAFSDPYPDYAVLFAWNHAAEIMAKERAFREADGRWILYVPDVHIV</sequence>
<keyword evidence="3" id="KW-0489">Methyltransferase</keyword>
<dbReference type="Pfam" id="PF08421">
    <property type="entry name" value="Methyltransf_13"/>
    <property type="match status" value="1"/>
</dbReference>
<feature type="domain" description="Methyltransferase putative zinc binding" evidence="1">
    <location>
        <begin position="4"/>
        <end position="63"/>
    </location>
</feature>
<dbReference type="EC" id="2.1.1.-" evidence="3"/>
<protein>
    <submittedName>
        <fullName evidence="3">Class I SAM-dependent methyltransferase</fullName>
        <ecNumber evidence="3">2.1.1.-</ecNumber>
    </submittedName>
</protein>
<keyword evidence="4" id="KW-1185">Reference proteome</keyword>
<dbReference type="EMBL" id="JAVREM010000017">
    <property type="protein sequence ID" value="MDT0319801.1"/>
    <property type="molecule type" value="Genomic_DNA"/>
</dbReference>
<evidence type="ECO:0000313" key="3">
    <source>
        <dbReference type="EMBL" id="MDT0319801.1"/>
    </source>
</evidence>
<dbReference type="Pfam" id="PF13489">
    <property type="entry name" value="Methyltransf_23"/>
    <property type="match status" value="1"/>
</dbReference>
<dbReference type="Gene3D" id="3.40.50.150">
    <property type="entry name" value="Vaccinia Virus protein VP39"/>
    <property type="match status" value="1"/>
</dbReference>
<accession>A0ABU2LQE3</accession>
<dbReference type="RefSeq" id="WP_311599294.1">
    <property type="nucleotide sequence ID" value="NZ_JAVREM010000017.1"/>
</dbReference>
<evidence type="ECO:0000259" key="2">
    <source>
        <dbReference type="Pfam" id="PF08484"/>
    </source>
</evidence>
<dbReference type="GO" id="GO:0032259">
    <property type="term" value="P:methylation"/>
    <property type="evidence" value="ECO:0007669"/>
    <property type="project" value="UniProtKB-KW"/>
</dbReference>
<dbReference type="InterPro" id="IPR013630">
    <property type="entry name" value="Methyltransf_Zn-bd_dom_put"/>
</dbReference>
<dbReference type="SUPFAM" id="SSF53335">
    <property type="entry name" value="S-adenosyl-L-methionine-dependent methyltransferases"/>
    <property type="match status" value="1"/>
</dbReference>
<dbReference type="Pfam" id="PF08484">
    <property type="entry name" value="Methyltransf_14"/>
    <property type="match status" value="1"/>
</dbReference>
<dbReference type="CDD" id="cd02440">
    <property type="entry name" value="AdoMet_MTases"/>
    <property type="match status" value="1"/>
</dbReference>
<dbReference type="Gene3D" id="3.40.50.720">
    <property type="entry name" value="NAD(P)-binding Rossmann-like Domain"/>
    <property type="match status" value="1"/>
</dbReference>
<evidence type="ECO:0000313" key="4">
    <source>
        <dbReference type="Proteomes" id="UP001183420"/>
    </source>
</evidence>
<feature type="domain" description="C-methyltransferase" evidence="2">
    <location>
        <begin position="243"/>
        <end position="399"/>
    </location>
</feature>
<dbReference type="InterPro" id="IPR013691">
    <property type="entry name" value="MeTrfase_14"/>
</dbReference>
<reference evidence="4" key="1">
    <citation type="submission" date="2023-07" db="EMBL/GenBank/DDBJ databases">
        <title>30 novel species of actinomycetes from the DSMZ collection.</title>
        <authorList>
            <person name="Nouioui I."/>
        </authorList>
    </citation>
    <scope>NUCLEOTIDE SEQUENCE [LARGE SCALE GENOMIC DNA]</scope>
    <source>
        <strain evidence="4">DSM 44918</strain>
    </source>
</reference>
<comment type="caution">
    <text evidence="3">The sequence shown here is derived from an EMBL/GenBank/DDBJ whole genome shotgun (WGS) entry which is preliminary data.</text>
</comment>
<dbReference type="PANTHER" id="PTHR43861:SF5">
    <property type="entry name" value="BLL5978 PROTEIN"/>
    <property type="match status" value="1"/>
</dbReference>
<organism evidence="3 4">
    <name type="scientific">Streptomyces millisiae</name>
    <dbReference type="NCBI Taxonomy" id="3075542"/>
    <lineage>
        <taxon>Bacteria</taxon>
        <taxon>Bacillati</taxon>
        <taxon>Actinomycetota</taxon>
        <taxon>Actinomycetes</taxon>
        <taxon>Kitasatosporales</taxon>
        <taxon>Streptomycetaceae</taxon>
        <taxon>Streptomyces</taxon>
    </lineage>
</organism>
<gene>
    <name evidence="3" type="ORF">RNC47_15790</name>
</gene>
<dbReference type="Proteomes" id="UP001183420">
    <property type="component" value="Unassembled WGS sequence"/>
</dbReference>
<keyword evidence="3" id="KW-0808">Transferase</keyword>
<dbReference type="Gene3D" id="6.10.250.3100">
    <property type="match status" value="1"/>
</dbReference>
<dbReference type="InterPro" id="IPR038576">
    <property type="entry name" value="Methyltransf_Zn-bd_dom_put_sf"/>
</dbReference>
<evidence type="ECO:0000259" key="1">
    <source>
        <dbReference type="Pfam" id="PF08421"/>
    </source>
</evidence>
<proteinExistence type="predicted"/>
<dbReference type="PANTHER" id="PTHR43861">
    <property type="entry name" value="TRANS-ACONITATE 2-METHYLTRANSFERASE-RELATED"/>
    <property type="match status" value="1"/>
</dbReference>
<dbReference type="Gene3D" id="6.20.50.110">
    <property type="entry name" value="Methyltransferase, zinc-binding domain"/>
    <property type="match status" value="1"/>
</dbReference>
<name>A0ABU2LQE3_9ACTN</name>
<dbReference type="InterPro" id="IPR029063">
    <property type="entry name" value="SAM-dependent_MTases_sf"/>
</dbReference>
<dbReference type="GO" id="GO:0008168">
    <property type="term" value="F:methyltransferase activity"/>
    <property type="evidence" value="ECO:0007669"/>
    <property type="project" value="UniProtKB-KW"/>
</dbReference>